<dbReference type="AlphaFoldDB" id="A0A1T4XWE0"/>
<gene>
    <name evidence="2" type="ORF">SAMN02745166_02091</name>
</gene>
<dbReference type="Proteomes" id="UP000190774">
    <property type="component" value="Unassembled WGS sequence"/>
</dbReference>
<feature type="chain" id="PRO_5012007127" description="Sel1 repeat-containing protein" evidence="1">
    <location>
        <begin position="23"/>
        <end position="146"/>
    </location>
</feature>
<proteinExistence type="predicted"/>
<dbReference type="SUPFAM" id="SSF81901">
    <property type="entry name" value="HCP-like"/>
    <property type="match status" value="1"/>
</dbReference>
<reference evidence="3" key="1">
    <citation type="submission" date="2017-02" db="EMBL/GenBank/DDBJ databases">
        <authorList>
            <person name="Varghese N."/>
            <person name="Submissions S."/>
        </authorList>
    </citation>
    <scope>NUCLEOTIDE SEQUENCE [LARGE SCALE GENOMIC DNA]</scope>
    <source>
        <strain evidence="3">ATCC 700200</strain>
    </source>
</reference>
<dbReference type="RefSeq" id="WP_139373178.1">
    <property type="nucleotide sequence ID" value="NZ_FUYE01000005.1"/>
</dbReference>
<dbReference type="InterPro" id="IPR011990">
    <property type="entry name" value="TPR-like_helical_dom_sf"/>
</dbReference>
<dbReference type="Gene3D" id="1.25.40.10">
    <property type="entry name" value="Tetratricopeptide repeat domain"/>
    <property type="match status" value="1"/>
</dbReference>
<evidence type="ECO:0000313" key="3">
    <source>
        <dbReference type="Proteomes" id="UP000190774"/>
    </source>
</evidence>
<protein>
    <recommendedName>
        <fullName evidence="4">Sel1 repeat-containing protein</fullName>
    </recommendedName>
</protein>
<evidence type="ECO:0000256" key="1">
    <source>
        <dbReference type="SAM" id="SignalP"/>
    </source>
</evidence>
<dbReference type="EMBL" id="FUYE01000005">
    <property type="protein sequence ID" value="SKA93371.1"/>
    <property type="molecule type" value="Genomic_DNA"/>
</dbReference>
<name>A0A1T4XWE0_9BACT</name>
<sequence>MKCVITLCLVGLSLSCSAPSRASRARSYDYAISDQTGQIAPEIVKTVEQAALSGDREGSMRLYHHYVHEKREKEALKWIRLGAVQGNTAAMIGLAGHLEDGHAAERAEAQCWQRIAYYRGDPTAKELYKHLFAKEHQSKHSILTQD</sequence>
<organism evidence="2 3">
    <name type="scientific">Prosthecobacter debontii</name>
    <dbReference type="NCBI Taxonomy" id="48467"/>
    <lineage>
        <taxon>Bacteria</taxon>
        <taxon>Pseudomonadati</taxon>
        <taxon>Verrucomicrobiota</taxon>
        <taxon>Verrucomicrobiia</taxon>
        <taxon>Verrucomicrobiales</taxon>
        <taxon>Verrucomicrobiaceae</taxon>
        <taxon>Prosthecobacter</taxon>
    </lineage>
</organism>
<evidence type="ECO:0000313" key="2">
    <source>
        <dbReference type="EMBL" id="SKA93371.1"/>
    </source>
</evidence>
<dbReference type="PROSITE" id="PS51257">
    <property type="entry name" value="PROKAR_LIPOPROTEIN"/>
    <property type="match status" value="1"/>
</dbReference>
<feature type="signal peptide" evidence="1">
    <location>
        <begin position="1"/>
        <end position="22"/>
    </location>
</feature>
<keyword evidence="3" id="KW-1185">Reference proteome</keyword>
<accession>A0A1T4XWE0</accession>
<evidence type="ECO:0008006" key="4">
    <source>
        <dbReference type="Google" id="ProtNLM"/>
    </source>
</evidence>
<keyword evidence="1" id="KW-0732">Signal</keyword>